<organism evidence="5 6">
    <name type="scientific">Parascedosporium putredinis</name>
    <dbReference type="NCBI Taxonomy" id="1442378"/>
    <lineage>
        <taxon>Eukaryota</taxon>
        <taxon>Fungi</taxon>
        <taxon>Dikarya</taxon>
        <taxon>Ascomycota</taxon>
        <taxon>Pezizomycotina</taxon>
        <taxon>Sordariomycetes</taxon>
        <taxon>Hypocreomycetidae</taxon>
        <taxon>Microascales</taxon>
        <taxon>Microascaceae</taxon>
        <taxon>Parascedosporium</taxon>
    </lineage>
</organism>
<dbReference type="Proteomes" id="UP000838763">
    <property type="component" value="Unassembled WGS sequence"/>
</dbReference>
<dbReference type="InterPro" id="IPR036812">
    <property type="entry name" value="NAD(P)_OxRdtase_dom_sf"/>
</dbReference>
<proteinExistence type="inferred from homology"/>
<name>A0A9P1H0G7_9PEZI</name>
<gene>
    <name evidence="5" type="ORF">PPNO1_LOCUS3441</name>
</gene>
<evidence type="ECO:0000313" key="5">
    <source>
        <dbReference type="EMBL" id="CAI4213698.1"/>
    </source>
</evidence>
<dbReference type="PANTHER" id="PTHR43364:SF9">
    <property type="entry name" value="OXIDOREDUCTASE"/>
    <property type="match status" value="1"/>
</dbReference>
<evidence type="ECO:0000256" key="2">
    <source>
        <dbReference type="ARBA" id="ARBA00022857"/>
    </source>
</evidence>
<evidence type="ECO:0000313" key="6">
    <source>
        <dbReference type="Proteomes" id="UP000838763"/>
    </source>
</evidence>
<dbReference type="OrthoDB" id="1720422at2759"/>
<keyword evidence="6" id="KW-1185">Reference proteome</keyword>
<keyword evidence="3" id="KW-0560">Oxidoreductase</keyword>
<evidence type="ECO:0000256" key="3">
    <source>
        <dbReference type="ARBA" id="ARBA00023002"/>
    </source>
</evidence>
<comment type="similarity">
    <text evidence="1">Belongs to the aldo/keto reductase family.</text>
</comment>
<dbReference type="Gene3D" id="3.20.20.100">
    <property type="entry name" value="NADP-dependent oxidoreductase domain"/>
    <property type="match status" value="1"/>
</dbReference>
<dbReference type="SUPFAM" id="SSF51430">
    <property type="entry name" value="NAD(P)-linked oxidoreductase"/>
    <property type="match status" value="1"/>
</dbReference>
<evidence type="ECO:0000259" key="4">
    <source>
        <dbReference type="Pfam" id="PF00248"/>
    </source>
</evidence>
<dbReference type="InterPro" id="IPR050523">
    <property type="entry name" value="AKR_Detox_Biosynth"/>
</dbReference>
<protein>
    <recommendedName>
        <fullName evidence="4">NADP-dependent oxidoreductase domain-containing protein</fullName>
    </recommendedName>
</protein>
<dbReference type="InterPro" id="IPR023210">
    <property type="entry name" value="NADP_OxRdtase_dom"/>
</dbReference>
<keyword evidence="2" id="KW-0521">NADP</keyword>
<dbReference type="Pfam" id="PF00248">
    <property type="entry name" value="Aldo_ket_red"/>
    <property type="match status" value="1"/>
</dbReference>
<feature type="domain" description="NADP-dependent oxidoreductase" evidence="4">
    <location>
        <begin position="32"/>
        <end position="89"/>
    </location>
</feature>
<sequence length="99" mass="10998">MPPSEALLKSVQDTKATYRQLGNSGLRVSVPIFGCMSFGDPQWQPWVIDEEAALPLLEAAYKMGVNTWDTANMYSNGKSEEIIGKALEKYNIPATRWSS</sequence>
<dbReference type="GO" id="GO:0016491">
    <property type="term" value="F:oxidoreductase activity"/>
    <property type="evidence" value="ECO:0007669"/>
    <property type="project" value="UniProtKB-KW"/>
</dbReference>
<dbReference type="PANTHER" id="PTHR43364">
    <property type="entry name" value="NADH-SPECIFIC METHYLGLYOXAL REDUCTASE-RELATED"/>
    <property type="match status" value="1"/>
</dbReference>
<accession>A0A9P1H0G7</accession>
<comment type="caution">
    <text evidence="5">The sequence shown here is derived from an EMBL/GenBank/DDBJ whole genome shotgun (WGS) entry which is preliminary data.</text>
</comment>
<dbReference type="AlphaFoldDB" id="A0A9P1H0G7"/>
<dbReference type="EMBL" id="CALLCH030000009">
    <property type="protein sequence ID" value="CAI4213698.1"/>
    <property type="molecule type" value="Genomic_DNA"/>
</dbReference>
<evidence type="ECO:0000256" key="1">
    <source>
        <dbReference type="ARBA" id="ARBA00007905"/>
    </source>
</evidence>
<reference evidence="5" key="1">
    <citation type="submission" date="2022-11" db="EMBL/GenBank/DDBJ databases">
        <authorList>
            <person name="Scott C."/>
            <person name="Bruce N."/>
        </authorList>
    </citation>
    <scope>NUCLEOTIDE SEQUENCE</scope>
</reference>